<gene>
    <name evidence="1" type="ORF">JRQ81_015532</name>
</gene>
<dbReference type="OrthoDB" id="5852058at2759"/>
<reference evidence="1" key="1">
    <citation type="journal article" date="2023" name="DNA Res.">
        <title>Chromosome-level genome assembly of Phrynocephalus forsythii using third-generation DNA sequencing and Hi-C analysis.</title>
        <authorList>
            <person name="Qi Y."/>
            <person name="Zhao W."/>
            <person name="Zhao Y."/>
            <person name="Niu C."/>
            <person name="Cao S."/>
            <person name="Zhang Y."/>
        </authorList>
    </citation>
    <scope>NUCLEOTIDE SEQUENCE</scope>
    <source>
        <tissue evidence="1">Muscle</tissue>
    </source>
</reference>
<accession>A0A9Q1B243</accession>
<dbReference type="Proteomes" id="UP001142489">
    <property type="component" value="Unassembled WGS sequence"/>
</dbReference>
<sequence length="112" mass="12807">MKKTESMTTDPPNEPGTICMNDIDLPCAQTFRHLGLTSDGSLRHEITAQINEAWSKWCMMTGVLCDKVWPVALTPPLEENNLMSVFHIWTWDPLSLQILYLILEGPFIFLEK</sequence>
<keyword evidence="2" id="KW-1185">Reference proteome</keyword>
<protein>
    <submittedName>
        <fullName evidence="1">Uncharacterized protein</fullName>
    </submittedName>
</protein>
<proteinExistence type="predicted"/>
<dbReference type="EMBL" id="JAPFRF010000006">
    <property type="protein sequence ID" value="KAJ7329358.1"/>
    <property type="molecule type" value="Genomic_DNA"/>
</dbReference>
<comment type="caution">
    <text evidence="1">The sequence shown here is derived from an EMBL/GenBank/DDBJ whole genome shotgun (WGS) entry which is preliminary data.</text>
</comment>
<evidence type="ECO:0000313" key="2">
    <source>
        <dbReference type="Proteomes" id="UP001142489"/>
    </source>
</evidence>
<name>A0A9Q1B243_9SAUR</name>
<evidence type="ECO:0000313" key="1">
    <source>
        <dbReference type="EMBL" id="KAJ7329358.1"/>
    </source>
</evidence>
<organism evidence="1 2">
    <name type="scientific">Phrynocephalus forsythii</name>
    <dbReference type="NCBI Taxonomy" id="171643"/>
    <lineage>
        <taxon>Eukaryota</taxon>
        <taxon>Metazoa</taxon>
        <taxon>Chordata</taxon>
        <taxon>Craniata</taxon>
        <taxon>Vertebrata</taxon>
        <taxon>Euteleostomi</taxon>
        <taxon>Lepidosauria</taxon>
        <taxon>Squamata</taxon>
        <taxon>Bifurcata</taxon>
        <taxon>Unidentata</taxon>
        <taxon>Episquamata</taxon>
        <taxon>Toxicofera</taxon>
        <taxon>Iguania</taxon>
        <taxon>Acrodonta</taxon>
        <taxon>Agamidae</taxon>
        <taxon>Agaminae</taxon>
        <taxon>Phrynocephalus</taxon>
    </lineage>
</organism>
<dbReference type="AlphaFoldDB" id="A0A9Q1B243"/>